<dbReference type="GO" id="GO:0004867">
    <property type="term" value="F:serine-type endopeptidase inhibitor activity"/>
    <property type="evidence" value="ECO:0007669"/>
    <property type="project" value="UniProtKB-KW"/>
</dbReference>
<comment type="caution">
    <text evidence="4">The sequence shown here is derived from an EMBL/GenBank/DDBJ whole genome shotgun (WGS) entry which is preliminary data.</text>
</comment>
<sequence>MTLAGARNDTAKQIRSLFVKRSVNSATCVALVNAVYFRGSWAELFDPELTAEPFYETPRVAARALE</sequence>
<dbReference type="InterPro" id="IPR023796">
    <property type="entry name" value="Serpin_dom"/>
</dbReference>
<name>A0A9D4TE73_RHISA</name>
<dbReference type="SUPFAM" id="SSF56574">
    <property type="entry name" value="Serpins"/>
    <property type="match status" value="1"/>
</dbReference>
<evidence type="ECO:0000313" key="5">
    <source>
        <dbReference type="Proteomes" id="UP000821837"/>
    </source>
</evidence>
<dbReference type="Pfam" id="PF00079">
    <property type="entry name" value="Serpin"/>
    <property type="match status" value="1"/>
</dbReference>
<evidence type="ECO:0000259" key="3">
    <source>
        <dbReference type="Pfam" id="PF00079"/>
    </source>
</evidence>
<dbReference type="Proteomes" id="UP000821837">
    <property type="component" value="Unassembled WGS sequence"/>
</dbReference>
<dbReference type="Gene3D" id="3.30.497.10">
    <property type="entry name" value="Antithrombin, subunit I, domain 2"/>
    <property type="match status" value="1"/>
</dbReference>
<dbReference type="InterPro" id="IPR036186">
    <property type="entry name" value="Serpin_sf"/>
</dbReference>
<evidence type="ECO:0000313" key="4">
    <source>
        <dbReference type="EMBL" id="KAH7986959.1"/>
    </source>
</evidence>
<organism evidence="4 5">
    <name type="scientific">Rhipicephalus sanguineus</name>
    <name type="common">Brown dog tick</name>
    <name type="synonym">Ixodes sanguineus</name>
    <dbReference type="NCBI Taxonomy" id="34632"/>
    <lineage>
        <taxon>Eukaryota</taxon>
        <taxon>Metazoa</taxon>
        <taxon>Ecdysozoa</taxon>
        <taxon>Arthropoda</taxon>
        <taxon>Chelicerata</taxon>
        <taxon>Arachnida</taxon>
        <taxon>Acari</taxon>
        <taxon>Parasitiformes</taxon>
        <taxon>Ixodida</taxon>
        <taxon>Ixodoidea</taxon>
        <taxon>Ixodidae</taxon>
        <taxon>Rhipicephalinae</taxon>
        <taxon>Rhipicephalus</taxon>
        <taxon>Rhipicephalus</taxon>
    </lineage>
</organism>
<dbReference type="AlphaFoldDB" id="A0A9D4TE73"/>
<accession>A0A9D4TE73</accession>
<proteinExistence type="predicted"/>
<keyword evidence="2" id="KW-0722">Serine protease inhibitor</keyword>
<feature type="domain" description="Serpin" evidence="3">
    <location>
        <begin position="7"/>
        <end position="55"/>
    </location>
</feature>
<dbReference type="Gene3D" id="2.30.39.10">
    <property type="entry name" value="Alpha-1-antitrypsin, domain 1"/>
    <property type="match status" value="1"/>
</dbReference>
<protein>
    <recommendedName>
        <fullName evidence="3">Serpin domain-containing protein</fullName>
    </recommendedName>
</protein>
<evidence type="ECO:0000256" key="1">
    <source>
        <dbReference type="ARBA" id="ARBA00022690"/>
    </source>
</evidence>
<dbReference type="EMBL" id="JABSTV010000214">
    <property type="protein sequence ID" value="KAH7986959.1"/>
    <property type="molecule type" value="Genomic_DNA"/>
</dbReference>
<dbReference type="InterPro" id="IPR042185">
    <property type="entry name" value="Serpin_sf_2"/>
</dbReference>
<reference evidence="4" key="1">
    <citation type="journal article" date="2020" name="Cell">
        <title>Large-Scale Comparative Analyses of Tick Genomes Elucidate Their Genetic Diversity and Vector Capacities.</title>
        <authorList>
            <consortium name="Tick Genome and Microbiome Consortium (TIGMIC)"/>
            <person name="Jia N."/>
            <person name="Wang J."/>
            <person name="Shi W."/>
            <person name="Du L."/>
            <person name="Sun Y."/>
            <person name="Zhan W."/>
            <person name="Jiang J.F."/>
            <person name="Wang Q."/>
            <person name="Zhang B."/>
            <person name="Ji P."/>
            <person name="Bell-Sakyi L."/>
            <person name="Cui X.M."/>
            <person name="Yuan T.T."/>
            <person name="Jiang B.G."/>
            <person name="Yang W.F."/>
            <person name="Lam T.T."/>
            <person name="Chang Q.C."/>
            <person name="Ding S.J."/>
            <person name="Wang X.J."/>
            <person name="Zhu J.G."/>
            <person name="Ruan X.D."/>
            <person name="Zhao L."/>
            <person name="Wei J.T."/>
            <person name="Ye R.Z."/>
            <person name="Que T.C."/>
            <person name="Du C.H."/>
            <person name="Zhou Y.H."/>
            <person name="Cheng J.X."/>
            <person name="Dai P.F."/>
            <person name="Guo W.B."/>
            <person name="Han X.H."/>
            <person name="Huang E.J."/>
            <person name="Li L.F."/>
            <person name="Wei W."/>
            <person name="Gao Y.C."/>
            <person name="Liu J.Z."/>
            <person name="Shao H.Z."/>
            <person name="Wang X."/>
            <person name="Wang C.C."/>
            <person name="Yang T.C."/>
            <person name="Huo Q.B."/>
            <person name="Li W."/>
            <person name="Chen H.Y."/>
            <person name="Chen S.E."/>
            <person name="Zhou L.G."/>
            <person name="Ni X.B."/>
            <person name="Tian J.H."/>
            <person name="Sheng Y."/>
            <person name="Liu T."/>
            <person name="Pan Y.S."/>
            <person name="Xia L.Y."/>
            <person name="Li J."/>
            <person name="Zhao F."/>
            <person name="Cao W.C."/>
        </authorList>
    </citation>
    <scope>NUCLEOTIDE SEQUENCE</scope>
    <source>
        <strain evidence="4">Rsan-2018</strain>
    </source>
</reference>
<dbReference type="InterPro" id="IPR042178">
    <property type="entry name" value="Serpin_sf_1"/>
</dbReference>
<reference evidence="4" key="2">
    <citation type="submission" date="2021-09" db="EMBL/GenBank/DDBJ databases">
        <authorList>
            <person name="Jia N."/>
            <person name="Wang J."/>
            <person name="Shi W."/>
            <person name="Du L."/>
            <person name="Sun Y."/>
            <person name="Zhan W."/>
            <person name="Jiang J."/>
            <person name="Wang Q."/>
            <person name="Zhang B."/>
            <person name="Ji P."/>
            <person name="Sakyi L.B."/>
            <person name="Cui X."/>
            <person name="Yuan T."/>
            <person name="Jiang B."/>
            <person name="Yang W."/>
            <person name="Lam T.T.-Y."/>
            <person name="Chang Q."/>
            <person name="Ding S."/>
            <person name="Wang X."/>
            <person name="Zhu J."/>
            <person name="Ruan X."/>
            <person name="Zhao L."/>
            <person name="Wei J."/>
            <person name="Que T."/>
            <person name="Du C."/>
            <person name="Cheng J."/>
            <person name="Dai P."/>
            <person name="Han X."/>
            <person name="Huang E."/>
            <person name="Gao Y."/>
            <person name="Liu J."/>
            <person name="Shao H."/>
            <person name="Ye R."/>
            <person name="Li L."/>
            <person name="Wei W."/>
            <person name="Wang X."/>
            <person name="Wang C."/>
            <person name="Huo Q."/>
            <person name="Li W."/>
            <person name="Guo W."/>
            <person name="Chen H."/>
            <person name="Chen S."/>
            <person name="Zhou L."/>
            <person name="Zhou L."/>
            <person name="Ni X."/>
            <person name="Tian J."/>
            <person name="Zhou Y."/>
            <person name="Sheng Y."/>
            <person name="Liu T."/>
            <person name="Pan Y."/>
            <person name="Xia L."/>
            <person name="Li J."/>
            <person name="Zhao F."/>
            <person name="Cao W."/>
        </authorList>
    </citation>
    <scope>NUCLEOTIDE SEQUENCE</scope>
    <source>
        <strain evidence="4">Rsan-2018</strain>
        <tissue evidence="4">Larvae</tissue>
    </source>
</reference>
<keyword evidence="1" id="KW-0646">Protease inhibitor</keyword>
<evidence type="ECO:0000256" key="2">
    <source>
        <dbReference type="ARBA" id="ARBA00022900"/>
    </source>
</evidence>
<gene>
    <name evidence="4" type="ORF">HPB52_024595</name>
</gene>
<keyword evidence="5" id="KW-1185">Reference proteome</keyword>